<evidence type="ECO:0000313" key="1">
    <source>
        <dbReference type="EMBL" id="JAH79110.1"/>
    </source>
</evidence>
<reference evidence="1" key="1">
    <citation type="submission" date="2014-11" db="EMBL/GenBank/DDBJ databases">
        <authorList>
            <person name="Amaro Gonzalez C."/>
        </authorList>
    </citation>
    <scope>NUCLEOTIDE SEQUENCE</scope>
</reference>
<reference evidence="1" key="2">
    <citation type="journal article" date="2015" name="Fish Shellfish Immunol.">
        <title>Early steps in the European eel (Anguilla anguilla)-Vibrio vulnificus interaction in the gills: Role of the RtxA13 toxin.</title>
        <authorList>
            <person name="Callol A."/>
            <person name="Pajuelo D."/>
            <person name="Ebbesson L."/>
            <person name="Teles M."/>
            <person name="MacKenzie S."/>
            <person name="Amaro C."/>
        </authorList>
    </citation>
    <scope>NUCLEOTIDE SEQUENCE</scope>
</reference>
<proteinExistence type="predicted"/>
<name>A0A0E9VNW4_ANGAN</name>
<accession>A0A0E9VNW4</accession>
<sequence>MIHSVIVLLIVKTFNSRTFQRCNLLLTIHAQYCCFL</sequence>
<dbReference type="AlphaFoldDB" id="A0A0E9VNW4"/>
<dbReference type="EMBL" id="GBXM01029467">
    <property type="protein sequence ID" value="JAH79110.1"/>
    <property type="molecule type" value="Transcribed_RNA"/>
</dbReference>
<organism evidence="1">
    <name type="scientific">Anguilla anguilla</name>
    <name type="common">European freshwater eel</name>
    <name type="synonym">Muraena anguilla</name>
    <dbReference type="NCBI Taxonomy" id="7936"/>
    <lineage>
        <taxon>Eukaryota</taxon>
        <taxon>Metazoa</taxon>
        <taxon>Chordata</taxon>
        <taxon>Craniata</taxon>
        <taxon>Vertebrata</taxon>
        <taxon>Euteleostomi</taxon>
        <taxon>Actinopterygii</taxon>
        <taxon>Neopterygii</taxon>
        <taxon>Teleostei</taxon>
        <taxon>Anguilliformes</taxon>
        <taxon>Anguillidae</taxon>
        <taxon>Anguilla</taxon>
    </lineage>
</organism>
<protein>
    <submittedName>
        <fullName evidence="1">Uncharacterized protein</fullName>
    </submittedName>
</protein>